<reference evidence="1" key="1">
    <citation type="submission" date="2021-10" db="EMBL/GenBank/DDBJ databases">
        <title>Tropical sea cucumber genome reveals ecological adaptation and Cuvierian tubules defense mechanism.</title>
        <authorList>
            <person name="Chen T."/>
        </authorList>
    </citation>
    <scope>NUCLEOTIDE SEQUENCE</scope>
    <source>
        <strain evidence="1">Nanhai2018</strain>
        <tissue evidence="1">Muscle</tissue>
    </source>
</reference>
<protein>
    <submittedName>
        <fullName evidence="1">Uncharacterized protein</fullName>
    </submittedName>
</protein>
<accession>A0A9Q0YFB2</accession>
<evidence type="ECO:0000313" key="2">
    <source>
        <dbReference type="Proteomes" id="UP001152320"/>
    </source>
</evidence>
<sequence length="54" mass="5966">MNFSGITMFQYNTQTGLKANQTIKANTKIVSCTLEKVKDGTIVNVMITSIHLFA</sequence>
<organism evidence="1 2">
    <name type="scientific">Holothuria leucospilota</name>
    <name type="common">Black long sea cucumber</name>
    <name type="synonym">Mertensiothuria leucospilota</name>
    <dbReference type="NCBI Taxonomy" id="206669"/>
    <lineage>
        <taxon>Eukaryota</taxon>
        <taxon>Metazoa</taxon>
        <taxon>Echinodermata</taxon>
        <taxon>Eleutherozoa</taxon>
        <taxon>Echinozoa</taxon>
        <taxon>Holothuroidea</taxon>
        <taxon>Aspidochirotacea</taxon>
        <taxon>Aspidochirotida</taxon>
        <taxon>Holothuriidae</taxon>
        <taxon>Holothuria</taxon>
    </lineage>
</organism>
<name>A0A9Q0YFB2_HOLLE</name>
<comment type="caution">
    <text evidence="1">The sequence shown here is derived from an EMBL/GenBank/DDBJ whole genome shotgun (WGS) entry which is preliminary data.</text>
</comment>
<dbReference type="Proteomes" id="UP001152320">
    <property type="component" value="Unassembled WGS sequence"/>
</dbReference>
<dbReference type="EMBL" id="JAIZAY010001475">
    <property type="protein sequence ID" value="KAJ8017566.1"/>
    <property type="molecule type" value="Genomic_DNA"/>
</dbReference>
<dbReference type="AlphaFoldDB" id="A0A9Q0YFB2"/>
<proteinExistence type="predicted"/>
<evidence type="ECO:0000313" key="1">
    <source>
        <dbReference type="EMBL" id="KAJ8017566.1"/>
    </source>
</evidence>
<keyword evidence="2" id="KW-1185">Reference proteome</keyword>
<gene>
    <name evidence="1" type="ORF">HOLleu_44930</name>
</gene>